<sequence length="163" mass="18866">MNLGFRSGRIGIPLFPLRSICSQEVEWKPVASTAVKISLVPSFLPSFPCDLKDLKSSSGVEWTDEKHYLFLKSMESAFLNHLYRSIQMNARSSLSSSRRRLRLRLRRQVAVEDEVSSCLPGNQWIRHFRKHDDDDKCSPSLFQEVTDQNFMDEEEDKREVPSS</sequence>
<dbReference type="EMBL" id="AUSU01009260">
    <property type="protein sequence ID" value="EPS58394.1"/>
    <property type="molecule type" value="Genomic_DNA"/>
</dbReference>
<dbReference type="Proteomes" id="UP000015453">
    <property type="component" value="Unassembled WGS sequence"/>
</dbReference>
<reference evidence="1 2" key="1">
    <citation type="journal article" date="2013" name="BMC Genomics">
        <title>The miniature genome of a carnivorous plant Genlisea aurea contains a low number of genes and short non-coding sequences.</title>
        <authorList>
            <person name="Leushkin E.V."/>
            <person name="Sutormin R.A."/>
            <person name="Nabieva E.R."/>
            <person name="Penin A.A."/>
            <person name="Kondrashov A.S."/>
            <person name="Logacheva M.D."/>
        </authorList>
    </citation>
    <scope>NUCLEOTIDE SEQUENCE [LARGE SCALE GENOMIC DNA]</scope>
</reference>
<dbReference type="AlphaFoldDB" id="S8BVM7"/>
<dbReference type="PANTHER" id="PTHR33676:SF3">
    <property type="entry name" value="COLD-REGULATED PROTEIN 27"/>
    <property type="match status" value="1"/>
</dbReference>
<proteinExistence type="predicted"/>
<name>S8BVM7_9LAMI</name>
<protein>
    <submittedName>
        <fullName evidence="1">Uncharacterized protein</fullName>
    </submittedName>
</protein>
<evidence type="ECO:0000313" key="2">
    <source>
        <dbReference type="Proteomes" id="UP000015453"/>
    </source>
</evidence>
<gene>
    <name evidence="1" type="ORF">M569_16420</name>
</gene>
<dbReference type="GO" id="GO:0009409">
    <property type="term" value="P:response to cold"/>
    <property type="evidence" value="ECO:0007669"/>
    <property type="project" value="InterPro"/>
</dbReference>
<accession>S8BVM7</accession>
<dbReference type="OrthoDB" id="1923282at2759"/>
<comment type="caution">
    <text evidence="1">The sequence shown here is derived from an EMBL/GenBank/DDBJ whole genome shotgun (WGS) entry which is preliminary data.</text>
</comment>
<dbReference type="InterPro" id="IPR044678">
    <property type="entry name" value="COR27/28"/>
</dbReference>
<evidence type="ECO:0000313" key="1">
    <source>
        <dbReference type="EMBL" id="EPS58394.1"/>
    </source>
</evidence>
<dbReference type="GO" id="GO:0042752">
    <property type="term" value="P:regulation of circadian rhythm"/>
    <property type="evidence" value="ECO:0007669"/>
    <property type="project" value="InterPro"/>
</dbReference>
<keyword evidence="2" id="KW-1185">Reference proteome</keyword>
<organism evidence="1 2">
    <name type="scientific">Genlisea aurea</name>
    <dbReference type="NCBI Taxonomy" id="192259"/>
    <lineage>
        <taxon>Eukaryota</taxon>
        <taxon>Viridiplantae</taxon>
        <taxon>Streptophyta</taxon>
        <taxon>Embryophyta</taxon>
        <taxon>Tracheophyta</taxon>
        <taxon>Spermatophyta</taxon>
        <taxon>Magnoliopsida</taxon>
        <taxon>eudicotyledons</taxon>
        <taxon>Gunneridae</taxon>
        <taxon>Pentapetalae</taxon>
        <taxon>asterids</taxon>
        <taxon>lamiids</taxon>
        <taxon>Lamiales</taxon>
        <taxon>Lentibulariaceae</taxon>
        <taxon>Genlisea</taxon>
    </lineage>
</organism>
<dbReference type="PANTHER" id="PTHR33676">
    <property type="entry name" value="COLD REGULATED PROTEIN 27"/>
    <property type="match status" value="1"/>
</dbReference>